<name>A0ABC8UHW2_9AQUA</name>
<proteinExistence type="predicted"/>
<accession>A0ABC8UHW2</accession>
<gene>
    <name evidence="2" type="ORF">ILEXP_LOCUS50562</name>
</gene>
<protein>
    <submittedName>
        <fullName evidence="2">Uncharacterized protein</fullName>
    </submittedName>
</protein>
<keyword evidence="3" id="KW-1185">Reference proteome</keyword>
<organism evidence="2 3">
    <name type="scientific">Ilex paraguariensis</name>
    <name type="common">yerba mate</name>
    <dbReference type="NCBI Taxonomy" id="185542"/>
    <lineage>
        <taxon>Eukaryota</taxon>
        <taxon>Viridiplantae</taxon>
        <taxon>Streptophyta</taxon>
        <taxon>Embryophyta</taxon>
        <taxon>Tracheophyta</taxon>
        <taxon>Spermatophyta</taxon>
        <taxon>Magnoliopsida</taxon>
        <taxon>eudicotyledons</taxon>
        <taxon>Gunneridae</taxon>
        <taxon>Pentapetalae</taxon>
        <taxon>asterids</taxon>
        <taxon>campanulids</taxon>
        <taxon>Aquifoliales</taxon>
        <taxon>Aquifoliaceae</taxon>
        <taxon>Ilex</taxon>
    </lineage>
</organism>
<evidence type="ECO:0000313" key="2">
    <source>
        <dbReference type="EMBL" id="CAK9180554.1"/>
    </source>
</evidence>
<comment type="caution">
    <text evidence="2">The sequence shown here is derived from an EMBL/GenBank/DDBJ whole genome shotgun (WGS) entry which is preliminary data.</text>
</comment>
<dbReference type="EMBL" id="CAUOFW020007758">
    <property type="protein sequence ID" value="CAK9180554.1"/>
    <property type="molecule type" value="Genomic_DNA"/>
</dbReference>
<sequence length="116" mass="12254">MTKRGGQLSWVACFAMCWLCLGGGKFGLKFGNGGCDGGSYWGRSLRSWDGETGVMGVVVRGGQLSWVACFAMCWLCLGGGKFGLKFGNGGCDGGSYWGRSLRSWDGETGVMGVVVR</sequence>
<reference evidence="2 3" key="1">
    <citation type="submission" date="2024-02" db="EMBL/GenBank/DDBJ databases">
        <authorList>
            <person name="Vignale AGUSTIN F."/>
            <person name="Sosa J E."/>
            <person name="Modenutti C."/>
        </authorList>
    </citation>
    <scope>NUCLEOTIDE SEQUENCE [LARGE SCALE GENOMIC DNA]</scope>
</reference>
<dbReference type="AlphaFoldDB" id="A0ABC8UHW2"/>
<evidence type="ECO:0000313" key="3">
    <source>
        <dbReference type="Proteomes" id="UP001642360"/>
    </source>
</evidence>
<evidence type="ECO:0000256" key="1">
    <source>
        <dbReference type="SAM" id="SignalP"/>
    </source>
</evidence>
<feature type="signal peptide" evidence="1">
    <location>
        <begin position="1"/>
        <end position="22"/>
    </location>
</feature>
<dbReference type="Proteomes" id="UP001642360">
    <property type="component" value="Unassembled WGS sequence"/>
</dbReference>
<keyword evidence="1" id="KW-0732">Signal</keyword>
<feature type="chain" id="PRO_5044762509" evidence="1">
    <location>
        <begin position="23"/>
        <end position="116"/>
    </location>
</feature>